<feature type="compositionally biased region" description="Low complexity" evidence="1">
    <location>
        <begin position="179"/>
        <end position="189"/>
    </location>
</feature>
<sequence>MSVLGHFTLPSTTGADRTAGGDCDSAGKAGTRAPIPAHIPRLTTLQRPEPCGCGGTETLICEDVTEVLDYVPARFRVLRHVRPGKFFSVEGTPPSQDNAAPPKASRIQHYVTPSTPPAQRVSALVGCCPKTPTHTMSAISLSPSRSCLNGVPRGAVIPDVVQALLSNSAIRSEQISCTTWPSSSTRWPSQASSSSLIR</sequence>
<dbReference type="Pfam" id="PF13005">
    <property type="entry name" value="zf-IS66"/>
    <property type="match status" value="1"/>
</dbReference>
<comment type="caution">
    <text evidence="3">The sequence shown here is derived from an EMBL/GenBank/DDBJ whole genome shotgun (WGS) entry which is preliminary data.</text>
</comment>
<feature type="region of interest" description="Disordered" evidence="1">
    <location>
        <begin position="179"/>
        <end position="198"/>
    </location>
</feature>
<evidence type="ECO:0000259" key="2">
    <source>
        <dbReference type="Pfam" id="PF13005"/>
    </source>
</evidence>
<feature type="domain" description="Transposase IS66 zinc-finger binding" evidence="2">
    <location>
        <begin position="51"/>
        <end position="83"/>
    </location>
</feature>
<dbReference type="EMBL" id="JBBHJY010000009">
    <property type="protein sequence ID" value="MEJ6011463.1"/>
    <property type="molecule type" value="Genomic_DNA"/>
</dbReference>
<name>A0ABU8SBW0_9SPHN</name>
<protein>
    <submittedName>
        <fullName evidence="3">IS66 family transposase zinc-finger binding domain-containing protein</fullName>
    </submittedName>
</protein>
<feature type="region of interest" description="Disordered" evidence="1">
    <location>
        <begin position="1"/>
        <end position="34"/>
    </location>
</feature>
<accession>A0ABU8SBW0</accession>
<dbReference type="InterPro" id="IPR024474">
    <property type="entry name" value="Znf_dom_IS66"/>
</dbReference>
<keyword evidence="3" id="KW-0862">Zinc</keyword>
<organism evidence="3 4">
    <name type="scientific">Novosphingobium aquae</name>
    <dbReference type="NCBI Taxonomy" id="3133435"/>
    <lineage>
        <taxon>Bacteria</taxon>
        <taxon>Pseudomonadati</taxon>
        <taxon>Pseudomonadota</taxon>
        <taxon>Alphaproteobacteria</taxon>
        <taxon>Sphingomonadales</taxon>
        <taxon>Sphingomonadaceae</taxon>
        <taxon>Novosphingobium</taxon>
    </lineage>
</organism>
<evidence type="ECO:0000313" key="3">
    <source>
        <dbReference type="EMBL" id="MEJ6011463.1"/>
    </source>
</evidence>
<gene>
    <name evidence="3" type="ORF">WG900_16235</name>
</gene>
<reference evidence="3 4" key="1">
    <citation type="submission" date="2024-03" db="EMBL/GenBank/DDBJ databases">
        <authorList>
            <person name="Jo J.-H."/>
        </authorList>
    </citation>
    <scope>NUCLEOTIDE SEQUENCE [LARGE SCALE GENOMIC DNA]</scope>
    <source>
        <strain evidence="3 4">AS3R-12</strain>
    </source>
</reference>
<dbReference type="GO" id="GO:0008270">
    <property type="term" value="F:zinc ion binding"/>
    <property type="evidence" value="ECO:0007669"/>
    <property type="project" value="UniProtKB-KW"/>
</dbReference>
<keyword evidence="3" id="KW-0479">Metal-binding</keyword>
<dbReference type="RefSeq" id="WP_339968743.1">
    <property type="nucleotide sequence ID" value="NZ_JBBHJY010000009.1"/>
</dbReference>
<evidence type="ECO:0000256" key="1">
    <source>
        <dbReference type="SAM" id="MobiDB-lite"/>
    </source>
</evidence>
<proteinExistence type="predicted"/>
<dbReference type="Proteomes" id="UP001379235">
    <property type="component" value="Unassembled WGS sequence"/>
</dbReference>
<keyword evidence="3" id="KW-0863">Zinc-finger</keyword>
<keyword evidence="4" id="KW-1185">Reference proteome</keyword>
<evidence type="ECO:0000313" key="4">
    <source>
        <dbReference type="Proteomes" id="UP001379235"/>
    </source>
</evidence>